<dbReference type="InterPro" id="IPR011877">
    <property type="entry name" value="Ribokinase"/>
</dbReference>
<dbReference type="OrthoDB" id="9775849at2"/>
<dbReference type="SUPFAM" id="SSF53613">
    <property type="entry name" value="Ribokinase-like"/>
    <property type="match status" value="1"/>
</dbReference>
<dbReference type="GO" id="GO:0019303">
    <property type="term" value="P:D-ribose catabolic process"/>
    <property type="evidence" value="ECO:0007669"/>
    <property type="project" value="UniProtKB-UniRule"/>
</dbReference>
<evidence type="ECO:0000256" key="7">
    <source>
        <dbReference type="ARBA" id="ARBA00022958"/>
    </source>
</evidence>
<gene>
    <name evidence="9 12" type="primary">rbsK</name>
    <name evidence="12" type="ORF">CVD27_02180</name>
</gene>
<dbReference type="GO" id="GO:0005524">
    <property type="term" value="F:ATP binding"/>
    <property type="evidence" value="ECO:0007669"/>
    <property type="project" value="UniProtKB-UniRule"/>
</dbReference>
<dbReference type="Gene3D" id="3.40.1190.20">
    <property type="match status" value="1"/>
</dbReference>
<dbReference type="Proteomes" id="UP000234950">
    <property type="component" value="Unassembled WGS sequence"/>
</dbReference>
<keyword evidence="5 9" id="KW-0067">ATP-binding</keyword>
<dbReference type="RefSeq" id="WP_101646247.1">
    <property type="nucleotide sequence ID" value="NZ_PGVE01000012.1"/>
</dbReference>
<keyword evidence="3 9" id="KW-0547">Nucleotide-binding</keyword>
<evidence type="ECO:0000256" key="5">
    <source>
        <dbReference type="ARBA" id="ARBA00022840"/>
    </source>
</evidence>
<dbReference type="PANTHER" id="PTHR10584">
    <property type="entry name" value="SUGAR KINASE"/>
    <property type="match status" value="1"/>
</dbReference>
<dbReference type="PRINTS" id="PR00990">
    <property type="entry name" value="RIBOKINASE"/>
</dbReference>
<dbReference type="NCBIfam" id="TIGR02152">
    <property type="entry name" value="D_ribokin_bact"/>
    <property type="match status" value="1"/>
</dbReference>
<name>A0A2N5HVW7_9BACI</name>
<comment type="catalytic activity">
    <reaction evidence="9">
        <text>D-ribose + ATP = D-ribose 5-phosphate + ADP + H(+)</text>
        <dbReference type="Rhea" id="RHEA:13697"/>
        <dbReference type="ChEBI" id="CHEBI:15378"/>
        <dbReference type="ChEBI" id="CHEBI:30616"/>
        <dbReference type="ChEBI" id="CHEBI:47013"/>
        <dbReference type="ChEBI" id="CHEBI:78346"/>
        <dbReference type="ChEBI" id="CHEBI:456216"/>
        <dbReference type="EC" id="2.7.1.15"/>
    </reaction>
</comment>
<reference evidence="12 13" key="1">
    <citation type="submission" date="2017-11" db="EMBL/GenBank/DDBJ databases">
        <title>Comparitive Functional Genomics of Dry Heat Resistant strains isolated from the Viking Spacecraft.</title>
        <authorList>
            <person name="Seuylemezian A."/>
            <person name="Cooper K."/>
            <person name="Vaishampayan P."/>
        </authorList>
    </citation>
    <scope>NUCLEOTIDE SEQUENCE [LARGE SCALE GENOMIC DNA]</scope>
    <source>
        <strain evidence="12 13">V32-6</strain>
    </source>
</reference>
<feature type="binding site" evidence="9">
    <location>
        <position position="248"/>
    </location>
    <ligand>
        <name>K(+)</name>
        <dbReference type="ChEBI" id="CHEBI:29103"/>
    </ligand>
</feature>
<dbReference type="GO" id="GO:0046872">
    <property type="term" value="F:metal ion binding"/>
    <property type="evidence" value="ECO:0007669"/>
    <property type="project" value="UniProtKB-KW"/>
</dbReference>
<feature type="binding site" evidence="9">
    <location>
        <position position="139"/>
    </location>
    <ligand>
        <name>substrate</name>
    </ligand>
</feature>
<protein>
    <recommendedName>
        <fullName evidence="9 10">Ribokinase</fullName>
        <shortName evidence="9">RK</shortName>
        <ecNumber evidence="9 10">2.7.1.15</ecNumber>
    </recommendedName>
</protein>
<feature type="binding site" evidence="9">
    <location>
        <position position="282"/>
    </location>
    <ligand>
        <name>K(+)</name>
        <dbReference type="ChEBI" id="CHEBI:29103"/>
    </ligand>
</feature>
<evidence type="ECO:0000256" key="4">
    <source>
        <dbReference type="ARBA" id="ARBA00022777"/>
    </source>
</evidence>
<comment type="caution">
    <text evidence="12">The sequence shown here is derived from an EMBL/GenBank/DDBJ whole genome shotgun (WGS) entry which is preliminary data.</text>
</comment>
<comment type="caution">
    <text evidence="9">Lacks conserved residue(s) required for the propagation of feature annotation.</text>
</comment>
<comment type="pathway">
    <text evidence="9">Carbohydrate metabolism; D-ribose degradation; D-ribose 5-phosphate from beta-D-ribopyranose: step 2/2.</text>
</comment>
<keyword evidence="6 9" id="KW-0460">Magnesium</keyword>
<comment type="subunit">
    <text evidence="9">Homodimer.</text>
</comment>
<dbReference type="GO" id="GO:0005829">
    <property type="term" value="C:cytosol"/>
    <property type="evidence" value="ECO:0007669"/>
    <property type="project" value="TreeGrafter"/>
</dbReference>
<dbReference type="InterPro" id="IPR002139">
    <property type="entry name" value="Ribo/fructo_kinase"/>
</dbReference>
<feature type="binding site" evidence="9">
    <location>
        <begin position="39"/>
        <end position="43"/>
    </location>
    <ligand>
        <name>substrate</name>
    </ligand>
</feature>
<comment type="function">
    <text evidence="9">Catalyzes the phosphorylation of ribose at O-5 in a reaction requiring ATP and magnesium. The resulting D-ribose-5-phosphate can then be used either for sythesis of nucleotides, histidine, and tryptophan, or as a component of the pentose phosphate pathway.</text>
</comment>
<feature type="binding site" evidence="9">
    <location>
        <begin position="219"/>
        <end position="224"/>
    </location>
    <ligand>
        <name>ATP</name>
        <dbReference type="ChEBI" id="CHEBI:30616"/>
    </ligand>
</feature>
<evidence type="ECO:0000256" key="1">
    <source>
        <dbReference type="ARBA" id="ARBA00022679"/>
    </source>
</evidence>
<keyword evidence="1 9" id="KW-0808">Transferase</keyword>
<accession>A0A2N5HVW7</accession>
<dbReference type="PANTHER" id="PTHR10584:SF166">
    <property type="entry name" value="RIBOKINASE"/>
    <property type="match status" value="1"/>
</dbReference>
<keyword evidence="13" id="KW-1185">Reference proteome</keyword>
<feature type="binding site" evidence="9">
    <location>
        <begin position="11"/>
        <end position="13"/>
    </location>
    <ligand>
        <name>substrate</name>
    </ligand>
</feature>
<dbReference type="Pfam" id="PF00294">
    <property type="entry name" value="PfkB"/>
    <property type="match status" value="1"/>
</dbReference>
<evidence type="ECO:0000313" key="12">
    <source>
        <dbReference type="EMBL" id="PLS09665.1"/>
    </source>
</evidence>
<comment type="cofactor">
    <cofactor evidence="9">
        <name>Mg(2+)</name>
        <dbReference type="ChEBI" id="CHEBI:18420"/>
    </cofactor>
    <text evidence="9">Requires a divalent cation, most likely magnesium in vivo, as an electrophilic catalyst to aid phosphoryl group transfer. It is the chelate of the metal and the nucleotide that is the actual substrate.</text>
</comment>
<dbReference type="EMBL" id="PGVE01000012">
    <property type="protein sequence ID" value="PLS09665.1"/>
    <property type="molecule type" value="Genomic_DNA"/>
</dbReference>
<keyword evidence="9" id="KW-0963">Cytoplasm</keyword>
<dbReference type="NCBIfam" id="TIGR01965">
    <property type="entry name" value="VCBS_repeat"/>
    <property type="match status" value="1"/>
</dbReference>
<feature type="binding site" evidence="9">
    <location>
        <position position="291"/>
    </location>
    <ligand>
        <name>K(+)</name>
        <dbReference type="ChEBI" id="CHEBI:29103"/>
    </ligand>
</feature>
<feature type="binding site" evidence="9">
    <location>
        <position position="252"/>
    </location>
    <ligand>
        <name>substrate</name>
    </ligand>
</feature>
<feature type="binding site" evidence="9">
    <location>
        <position position="285"/>
    </location>
    <ligand>
        <name>K(+)</name>
        <dbReference type="ChEBI" id="CHEBI:29103"/>
    </ligand>
</feature>
<dbReference type="InterPro" id="IPR029056">
    <property type="entry name" value="Ribokinase-like"/>
</dbReference>
<evidence type="ECO:0000313" key="13">
    <source>
        <dbReference type="Proteomes" id="UP000234950"/>
    </source>
</evidence>
<organism evidence="12 13">
    <name type="scientific">Neobacillus cucumis</name>
    <dbReference type="NCBI Taxonomy" id="1740721"/>
    <lineage>
        <taxon>Bacteria</taxon>
        <taxon>Bacillati</taxon>
        <taxon>Bacillota</taxon>
        <taxon>Bacilli</taxon>
        <taxon>Bacillales</taxon>
        <taxon>Bacillaceae</taxon>
        <taxon>Neobacillus</taxon>
    </lineage>
</organism>
<keyword evidence="2 9" id="KW-0479">Metal-binding</keyword>
<feature type="binding site" evidence="9">
    <location>
        <begin position="251"/>
        <end position="252"/>
    </location>
    <ligand>
        <name>ATP</name>
        <dbReference type="ChEBI" id="CHEBI:30616"/>
    </ligand>
</feature>
<feature type="binding site" evidence="9">
    <location>
        <position position="183"/>
    </location>
    <ligand>
        <name>ATP</name>
        <dbReference type="ChEBI" id="CHEBI:30616"/>
    </ligand>
</feature>
<keyword evidence="8 9" id="KW-0119">Carbohydrate metabolism</keyword>
<comment type="activity regulation">
    <text evidence="9">Activated by a monovalent cation that binds near, but not in, the active site. The most likely occupant of the site in vivo is potassium. Ion binding induces a conformational change that may alter substrate affinity.</text>
</comment>
<evidence type="ECO:0000256" key="6">
    <source>
        <dbReference type="ARBA" id="ARBA00022842"/>
    </source>
</evidence>
<feature type="binding site" evidence="9">
    <location>
        <position position="287"/>
    </location>
    <ligand>
        <name>K(+)</name>
        <dbReference type="ChEBI" id="CHEBI:29103"/>
    </ligand>
</feature>
<keyword evidence="4 9" id="KW-0418">Kinase</keyword>
<comment type="similarity">
    <text evidence="9">Belongs to the carbohydrate kinase PfkB family. Ribokinase subfamily.</text>
</comment>
<dbReference type="EC" id="2.7.1.15" evidence="9 10"/>
<feature type="active site" description="Proton acceptor" evidence="9">
    <location>
        <position position="252"/>
    </location>
</feature>
<dbReference type="AlphaFoldDB" id="A0A2N5HVW7"/>
<dbReference type="InterPro" id="IPR010221">
    <property type="entry name" value="VCBS_dom"/>
</dbReference>
<dbReference type="UniPathway" id="UPA00916">
    <property type="reaction ID" value="UER00889"/>
</dbReference>
<comment type="subcellular location">
    <subcellularLocation>
        <location evidence="9">Cytoplasm</location>
    </subcellularLocation>
</comment>
<feature type="domain" description="Carbohydrate kinase PfkB" evidence="11">
    <location>
        <begin position="1"/>
        <end position="294"/>
    </location>
</feature>
<dbReference type="HAMAP" id="MF_01987">
    <property type="entry name" value="Ribokinase"/>
    <property type="match status" value="1"/>
</dbReference>
<dbReference type="GO" id="GO:0004747">
    <property type="term" value="F:ribokinase activity"/>
    <property type="evidence" value="ECO:0007669"/>
    <property type="project" value="UniProtKB-UniRule"/>
</dbReference>
<evidence type="ECO:0000256" key="10">
    <source>
        <dbReference type="NCBIfam" id="TIGR02152"/>
    </source>
</evidence>
<keyword evidence="7 9" id="KW-0630">Potassium</keyword>
<evidence type="ECO:0000256" key="9">
    <source>
        <dbReference type="HAMAP-Rule" id="MF_01987"/>
    </source>
</evidence>
<feature type="binding site" evidence="9">
    <location>
        <position position="246"/>
    </location>
    <ligand>
        <name>K(+)</name>
        <dbReference type="ChEBI" id="CHEBI:29103"/>
    </ligand>
</feature>
<proteinExistence type="inferred from homology"/>
<evidence type="ECO:0000259" key="11">
    <source>
        <dbReference type="Pfam" id="PF00294"/>
    </source>
</evidence>
<evidence type="ECO:0000256" key="8">
    <source>
        <dbReference type="ARBA" id="ARBA00023277"/>
    </source>
</evidence>
<sequence length="313" mass="33866">MRRITVIGSINMDIVTHVPRLPLPGETLKGLKTAYNPGGKGANQAIAAFLAGGSVTMIGAVGEDEIGQKLLVNFQSMGLDTSNILTKKDQSGIAFITVDLSGENQIVLSEGSNAKLFKQDLLKLSEVIKTSHTILLQNEIPWETTRYLIELAHSVGIRVVLNPAPAIAMEENILRHIDVLILNETEAETITDFKVLDEPTARKAAEKLLDSGVREVIITLGEKGSLYLDQNGEYIFTSAYCVEAVDTTAAGDTFIGVFTVTSAMNLPKQDCLRFASAAAAISVTRNGAQGSIPHREEIELFLKDNNRRNGINC</sequence>
<dbReference type="CDD" id="cd01174">
    <property type="entry name" value="ribokinase"/>
    <property type="match status" value="1"/>
</dbReference>
<evidence type="ECO:0000256" key="2">
    <source>
        <dbReference type="ARBA" id="ARBA00022723"/>
    </source>
</evidence>
<dbReference type="InterPro" id="IPR011611">
    <property type="entry name" value="PfkB_dom"/>
</dbReference>
<evidence type="ECO:0000256" key="3">
    <source>
        <dbReference type="ARBA" id="ARBA00022741"/>
    </source>
</evidence>